<reference evidence="1 3" key="2">
    <citation type="journal article" date="2013" name="Nature">
        <title>Insights into bilaterian evolution from three spiralian genomes.</title>
        <authorList>
            <person name="Simakov O."/>
            <person name="Marletaz F."/>
            <person name="Cho S.J."/>
            <person name="Edsinger-Gonzales E."/>
            <person name="Havlak P."/>
            <person name="Hellsten U."/>
            <person name="Kuo D.H."/>
            <person name="Larsson T."/>
            <person name="Lv J."/>
            <person name="Arendt D."/>
            <person name="Savage R."/>
            <person name="Osoegawa K."/>
            <person name="de Jong P."/>
            <person name="Grimwood J."/>
            <person name="Chapman J.A."/>
            <person name="Shapiro H."/>
            <person name="Aerts A."/>
            <person name="Otillar R.P."/>
            <person name="Terry A.Y."/>
            <person name="Boore J.L."/>
            <person name="Grigoriev I.V."/>
            <person name="Lindberg D.R."/>
            <person name="Seaver E.C."/>
            <person name="Weisblat D.A."/>
            <person name="Putnam N.H."/>
            <person name="Rokhsar D.S."/>
        </authorList>
    </citation>
    <scope>NUCLEOTIDE SEQUENCE</scope>
    <source>
        <strain evidence="1 3">I ESC-2004</strain>
    </source>
</reference>
<name>R7VH82_CAPTE</name>
<dbReference type="HOGENOM" id="CLU_1225799_0_0_1"/>
<dbReference type="Proteomes" id="UP000014760">
    <property type="component" value="Unassembled WGS sequence"/>
</dbReference>
<proteinExistence type="predicted"/>
<reference evidence="2" key="3">
    <citation type="submission" date="2015-06" db="UniProtKB">
        <authorList>
            <consortium name="EnsemblMetazoa"/>
        </authorList>
    </citation>
    <scope>IDENTIFICATION</scope>
</reference>
<dbReference type="EnsemblMetazoa" id="CapteT187132">
    <property type="protein sequence ID" value="CapteP187132"/>
    <property type="gene ID" value="CapteG187132"/>
</dbReference>
<sequence>MDLPSGKCGRSVWRILHTQRLNLKQKDPWQAQTQLTVKHSSSSSIKLHVVATTNIGKGSTVPKIQSPFHILSNQLIKFQRNERIQFIVGASRQDQRLQRLASSNHVQVLVKVYQIESFSSSTKITTVKNTQHRFGWKIKASEPQKRCSLFQFWSGAKRGKKNKNRCEHLAKKERKKNIEPSQIFSEVYTEGGWTKEALNYGSDMAPIMIVPGKRAFSRLLAIEECL</sequence>
<keyword evidence="3" id="KW-1185">Reference proteome</keyword>
<dbReference type="EMBL" id="AMQN01004513">
    <property type="status" value="NOT_ANNOTATED_CDS"/>
    <property type="molecule type" value="Genomic_DNA"/>
</dbReference>
<accession>R7VH82</accession>
<gene>
    <name evidence="1" type="ORF">CAPTEDRAFT_187132</name>
</gene>
<evidence type="ECO:0000313" key="2">
    <source>
        <dbReference type="EnsemblMetazoa" id="CapteP187132"/>
    </source>
</evidence>
<organism evidence="1">
    <name type="scientific">Capitella teleta</name>
    <name type="common">Polychaete worm</name>
    <dbReference type="NCBI Taxonomy" id="283909"/>
    <lineage>
        <taxon>Eukaryota</taxon>
        <taxon>Metazoa</taxon>
        <taxon>Spiralia</taxon>
        <taxon>Lophotrochozoa</taxon>
        <taxon>Annelida</taxon>
        <taxon>Polychaeta</taxon>
        <taxon>Sedentaria</taxon>
        <taxon>Scolecida</taxon>
        <taxon>Capitellidae</taxon>
        <taxon>Capitella</taxon>
    </lineage>
</organism>
<evidence type="ECO:0000313" key="3">
    <source>
        <dbReference type="Proteomes" id="UP000014760"/>
    </source>
</evidence>
<dbReference type="EMBL" id="KB293691">
    <property type="protein sequence ID" value="ELU15656.1"/>
    <property type="molecule type" value="Genomic_DNA"/>
</dbReference>
<evidence type="ECO:0000313" key="1">
    <source>
        <dbReference type="EMBL" id="ELU15656.1"/>
    </source>
</evidence>
<dbReference type="AlphaFoldDB" id="R7VH82"/>
<protein>
    <submittedName>
        <fullName evidence="1 2">Uncharacterized protein</fullName>
    </submittedName>
</protein>
<dbReference type="EMBL" id="AMQN01004514">
    <property type="status" value="NOT_ANNOTATED_CDS"/>
    <property type="molecule type" value="Genomic_DNA"/>
</dbReference>
<reference evidence="3" key="1">
    <citation type="submission" date="2012-12" db="EMBL/GenBank/DDBJ databases">
        <authorList>
            <person name="Hellsten U."/>
            <person name="Grimwood J."/>
            <person name="Chapman J.A."/>
            <person name="Shapiro H."/>
            <person name="Aerts A."/>
            <person name="Otillar R.P."/>
            <person name="Terry A.Y."/>
            <person name="Boore J.L."/>
            <person name="Simakov O."/>
            <person name="Marletaz F."/>
            <person name="Cho S.-J."/>
            <person name="Edsinger-Gonzales E."/>
            <person name="Havlak P."/>
            <person name="Kuo D.-H."/>
            <person name="Larsson T."/>
            <person name="Lv J."/>
            <person name="Arendt D."/>
            <person name="Savage R."/>
            <person name="Osoegawa K."/>
            <person name="de Jong P."/>
            <person name="Lindberg D.R."/>
            <person name="Seaver E.C."/>
            <person name="Weisblat D.A."/>
            <person name="Putnam N.H."/>
            <person name="Grigoriev I.V."/>
            <person name="Rokhsar D.S."/>
        </authorList>
    </citation>
    <scope>NUCLEOTIDE SEQUENCE</scope>
    <source>
        <strain evidence="3">I ESC-2004</strain>
    </source>
</reference>